<comment type="caution">
    <text evidence="1">The sequence shown here is derived from an EMBL/GenBank/DDBJ whole genome shotgun (WGS) entry which is preliminary data.</text>
</comment>
<gene>
    <name evidence="1" type="ORF">ILUMI_18443</name>
</gene>
<reference evidence="1" key="1">
    <citation type="submission" date="2019-08" db="EMBL/GenBank/DDBJ databases">
        <title>The genome of the North American firefly Photinus pyralis.</title>
        <authorList>
            <consortium name="Photinus pyralis genome working group"/>
            <person name="Fallon T.R."/>
            <person name="Sander Lower S.E."/>
            <person name="Weng J.-K."/>
        </authorList>
    </citation>
    <scope>NUCLEOTIDE SEQUENCE</scope>
    <source>
        <strain evidence="1">TRF0915ILg1</strain>
        <tissue evidence="1">Whole body</tissue>
    </source>
</reference>
<protein>
    <submittedName>
        <fullName evidence="1">Uncharacterized protein</fullName>
    </submittedName>
</protein>
<keyword evidence="2" id="KW-1185">Reference proteome</keyword>
<dbReference type="AlphaFoldDB" id="A0A8K0G0W3"/>
<evidence type="ECO:0000313" key="2">
    <source>
        <dbReference type="Proteomes" id="UP000801492"/>
    </source>
</evidence>
<accession>A0A8K0G0W3</accession>
<dbReference type="Proteomes" id="UP000801492">
    <property type="component" value="Unassembled WGS sequence"/>
</dbReference>
<feature type="non-terminal residue" evidence="1">
    <location>
        <position position="68"/>
    </location>
</feature>
<proteinExistence type="predicted"/>
<dbReference type="EMBL" id="VTPC01082026">
    <property type="protein sequence ID" value="KAF2887730.1"/>
    <property type="molecule type" value="Genomic_DNA"/>
</dbReference>
<sequence>MKKLNEGYYGMVRWKKTDCHRKYMNKNQIAGERGEDLVNHGMWRLAKPCRKDSYKQKPIELGQHGDRD</sequence>
<evidence type="ECO:0000313" key="1">
    <source>
        <dbReference type="EMBL" id="KAF2887730.1"/>
    </source>
</evidence>
<organism evidence="1 2">
    <name type="scientific">Ignelater luminosus</name>
    <name type="common">Cucubano</name>
    <name type="synonym">Pyrophorus luminosus</name>
    <dbReference type="NCBI Taxonomy" id="2038154"/>
    <lineage>
        <taxon>Eukaryota</taxon>
        <taxon>Metazoa</taxon>
        <taxon>Ecdysozoa</taxon>
        <taxon>Arthropoda</taxon>
        <taxon>Hexapoda</taxon>
        <taxon>Insecta</taxon>
        <taxon>Pterygota</taxon>
        <taxon>Neoptera</taxon>
        <taxon>Endopterygota</taxon>
        <taxon>Coleoptera</taxon>
        <taxon>Polyphaga</taxon>
        <taxon>Elateriformia</taxon>
        <taxon>Elateroidea</taxon>
        <taxon>Elateridae</taxon>
        <taxon>Agrypninae</taxon>
        <taxon>Pyrophorini</taxon>
        <taxon>Ignelater</taxon>
    </lineage>
</organism>
<name>A0A8K0G0W3_IGNLU</name>